<keyword evidence="2" id="KW-0812">Transmembrane</keyword>
<keyword evidence="3" id="KW-0732">Signal</keyword>
<keyword evidence="6" id="KW-0675">Receptor</keyword>
<comment type="subcellular location">
    <subcellularLocation>
        <location evidence="1">Membrane</location>
        <topology evidence="1">Single-pass type I membrane protein</topology>
    </subcellularLocation>
</comment>
<dbReference type="InterPro" id="IPR032675">
    <property type="entry name" value="LRR_dom_sf"/>
</dbReference>
<evidence type="ECO:0000256" key="3">
    <source>
        <dbReference type="ARBA" id="ARBA00022729"/>
    </source>
</evidence>
<accession>A0A498JZV4</accession>
<dbReference type="Proteomes" id="UP000290289">
    <property type="component" value="Chromosome 4"/>
</dbReference>
<protein>
    <recommendedName>
        <fullName evidence="10">Leucine-rich repeat-containing N-terminal plant-type domain-containing protein</fullName>
    </recommendedName>
</protein>
<dbReference type="AlphaFoldDB" id="A0A498JZV4"/>
<evidence type="ECO:0000256" key="4">
    <source>
        <dbReference type="ARBA" id="ARBA00022989"/>
    </source>
</evidence>
<dbReference type="GO" id="GO:0016020">
    <property type="term" value="C:membrane"/>
    <property type="evidence" value="ECO:0007669"/>
    <property type="project" value="UniProtKB-SubCell"/>
</dbReference>
<dbReference type="InterPro" id="IPR046956">
    <property type="entry name" value="RLP23-like"/>
</dbReference>
<evidence type="ECO:0000256" key="1">
    <source>
        <dbReference type="ARBA" id="ARBA00004479"/>
    </source>
</evidence>
<evidence type="ECO:0000313" key="9">
    <source>
        <dbReference type="Proteomes" id="UP000290289"/>
    </source>
</evidence>
<evidence type="ECO:0000256" key="5">
    <source>
        <dbReference type="ARBA" id="ARBA00023136"/>
    </source>
</evidence>
<keyword evidence="5" id="KW-0472">Membrane</keyword>
<evidence type="ECO:0000256" key="7">
    <source>
        <dbReference type="ARBA" id="ARBA00023180"/>
    </source>
</evidence>
<sequence>MTLHLASNKLREIPGFLINQSELSELDLSENHIQGEIPNWIWSFRYLSLNLSCNSLVTLEAHFTTSNVIILDLHSNQLQGEIPYTSPNAIYLDYSSNHFCCSIPADIGDFFNLDTSFLSLSNNNLRASFQHQYAREGLGVLNLRRNNLTRTISNFEFLESCGLHTLDLGENRIKGQFPKSLANYRSLQFLNLGNNQMKDAFPCLLLNISTLHVLLLRSNKFYGCIACPKTNGTWPMLQIIDLADNNLSGEIPRRSLATWLPMRANEDDSLGKAKHLKFFF</sequence>
<keyword evidence="9" id="KW-1185">Reference proteome</keyword>
<dbReference type="PANTHER" id="PTHR48061">
    <property type="entry name" value="LEUCINE-RICH REPEAT RECEPTOR PROTEIN KINASE EMS1-LIKE-RELATED"/>
    <property type="match status" value="1"/>
</dbReference>
<keyword evidence="7" id="KW-0325">Glycoprotein</keyword>
<comment type="caution">
    <text evidence="8">The sequence shown here is derived from an EMBL/GenBank/DDBJ whole genome shotgun (WGS) entry which is preliminary data.</text>
</comment>
<reference evidence="8 9" key="1">
    <citation type="submission" date="2018-10" db="EMBL/GenBank/DDBJ databases">
        <title>A high-quality apple genome assembly.</title>
        <authorList>
            <person name="Hu J."/>
        </authorList>
    </citation>
    <scope>NUCLEOTIDE SEQUENCE [LARGE SCALE GENOMIC DNA]</scope>
    <source>
        <strain evidence="9">cv. HFTH1</strain>
        <tissue evidence="8">Young leaf</tissue>
    </source>
</reference>
<dbReference type="InterPro" id="IPR001611">
    <property type="entry name" value="Leu-rich_rpt"/>
</dbReference>
<organism evidence="8 9">
    <name type="scientific">Malus domestica</name>
    <name type="common">Apple</name>
    <name type="synonym">Pyrus malus</name>
    <dbReference type="NCBI Taxonomy" id="3750"/>
    <lineage>
        <taxon>Eukaryota</taxon>
        <taxon>Viridiplantae</taxon>
        <taxon>Streptophyta</taxon>
        <taxon>Embryophyta</taxon>
        <taxon>Tracheophyta</taxon>
        <taxon>Spermatophyta</taxon>
        <taxon>Magnoliopsida</taxon>
        <taxon>eudicotyledons</taxon>
        <taxon>Gunneridae</taxon>
        <taxon>Pentapetalae</taxon>
        <taxon>rosids</taxon>
        <taxon>fabids</taxon>
        <taxon>Rosales</taxon>
        <taxon>Rosaceae</taxon>
        <taxon>Amygdaloideae</taxon>
        <taxon>Maleae</taxon>
        <taxon>Malus</taxon>
    </lineage>
</organism>
<dbReference type="Gene3D" id="3.80.10.10">
    <property type="entry name" value="Ribonuclease Inhibitor"/>
    <property type="match status" value="3"/>
</dbReference>
<dbReference type="STRING" id="3750.A0A498JZV4"/>
<evidence type="ECO:0000313" key="8">
    <source>
        <dbReference type="EMBL" id="RXI01430.1"/>
    </source>
</evidence>
<evidence type="ECO:0008006" key="10">
    <source>
        <dbReference type="Google" id="ProtNLM"/>
    </source>
</evidence>
<evidence type="ECO:0000256" key="2">
    <source>
        <dbReference type="ARBA" id="ARBA00022692"/>
    </source>
</evidence>
<dbReference type="Pfam" id="PF00560">
    <property type="entry name" value="LRR_1"/>
    <property type="match status" value="3"/>
</dbReference>
<dbReference type="PANTHER" id="PTHR48061:SF2">
    <property type="entry name" value="RECEPTOR LIKE PROTEIN 30-LIKE"/>
    <property type="match status" value="1"/>
</dbReference>
<gene>
    <name evidence="8" type="ORF">DVH24_014779</name>
</gene>
<dbReference type="SUPFAM" id="SSF52058">
    <property type="entry name" value="L domain-like"/>
    <property type="match status" value="1"/>
</dbReference>
<evidence type="ECO:0000256" key="6">
    <source>
        <dbReference type="ARBA" id="ARBA00023170"/>
    </source>
</evidence>
<name>A0A498JZV4_MALDO</name>
<dbReference type="EMBL" id="RDQH01000330">
    <property type="protein sequence ID" value="RXI01430.1"/>
    <property type="molecule type" value="Genomic_DNA"/>
</dbReference>
<keyword evidence="4" id="KW-1133">Transmembrane helix</keyword>
<proteinExistence type="predicted"/>